<evidence type="ECO:0000313" key="3">
    <source>
        <dbReference type="Proteomes" id="UP001174934"/>
    </source>
</evidence>
<feature type="domain" description="Heterokaryon incompatibility" evidence="1">
    <location>
        <begin position="58"/>
        <end position="232"/>
    </location>
</feature>
<dbReference type="PANTHER" id="PTHR24148:SF73">
    <property type="entry name" value="HET DOMAIN PROTEIN (AFU_ORTHOLOGUE AFUA_8G01020)"/>
    <property type="match status" value="1"/>
</dbReference>
<dbReference type="AlphaFoldDB" id="A0AA39XM24"/>
<dbReference type="PANTHER" id="PTHR24148">
    <property type="entry name" value="ANKYRIN REPEAT DOMAIN-CONTAINING PROTEIN 39 HOMOLOG-RELATED"/>
    <property type="match status" value="1"/>
</dbReference>
<dbReference type="Proteomes" id="UP001174934">
    <property type="component" value="Unassembled WGS sequence"/>
</dbReference>
<proteinExistence type="predicted"/>
<comment type="caution">
    <text evidence="2">The sequence shown here is derived from an EMBL/GenBank/DDBJ whole genome shotgun (WGS) entry which is preliminary data.</text>
</comment>
<keyword evidence="3" id="KW-1185">Reference proteome</keyword>
<sequence>MSPQLLGSHQLTMSSYRYSELTSPRCTRLIRLHGSPVPSDPLAFNLEEMLLDKPDKSYDALSYTWGGQPCDRPVSVLTVGTAGTSELMITANAEAALRHLRDKDRKKARYLWVDAICIDQSSIPERNVQVANMGDIYRGAKRVLIWLGEGTADTRAAFLAMAGWWRLLYTLHPRGLAHSFWTWVTVGEESGRDFIQRRMGSGMTIDHGLQVARGLDVLVSHSYWERVWTLQEIGLSKDPERCLVLCGASTEPVNLLILYETVAALHFNRNLLDRISVHFNLALREAALAVKGKERRRNSKQKYYGKEGFLSNGKYLDIFSMLSEMRAKNATEPRDYIYGLRELFPEDLKLVAVSYERPTADIYREVTQHIIERKRRDSAVNDSDDDDKTLDGILVHASQEQKTVTDCPSWVPDWSSVSVPEAARGQYTQYNKWVNRASACRRTKARCQFRSHPPGGILVLTGREVTTVGADISAKFPPGVYPPSLAFENARRPERYAQESDDEFVDYGAGPVKKVPGRREVVERNGREMLRILEEWVVHIETITDLARRGIRAPREQMARLLWEVTGPVVRDSSYTDSDTFESDLRRRWLPELKHRGAAAMYPEFLRERGQSDSWLYVWHRNLAYALDGQRLFVAADGRLGLGLNVEQGDIVTVLAGCHSPVVLRKGVDGERYRLVGHCFLIGAAYGEEWPDNEALLREFEIV</sequence>
<evidence type="ECO:0000259" key="1">
    <source>
        <dbReference type="Pfam" id="PF06985"/>
    </source>
</evidence>
<reference evidence="2" key="1">
    <citation type="submission" date="2023-06" db="EMBL/GenBank/DDBJ databases">
        <title>Genome-scale phylogeny and comparative genomics of the fungal order Sordariales.</title>
        <authorList>
            <consortium name="Lawrence Berkeley National Laboratory"/>
            <person name="Hensen N."/>
            <person name="Bonometti L."/>
            <person name="Westerberg I."/>
            <person name="Brannstrom I.O."/>
            <person name="Guillou S."/>
            <person name="Cros-Aarteil S."/>
            <person name="Calhoun S."/>
            <person name="Haridas S."/>
            <person name="Kuo A."/>
            <person name="Mondo S."/>
            <person name="Pangilinan J."/>
            <person name="Riley R."/>
            <person name="LaButti K."/>
            <person name="Andreopoulos B."/>
            <person name="Lipzen A."/>
            <person name="Chen C."/>
            <person name="Yanf M."/>
            <person name="Daum C."/>
            <person name="Ng V."/>
            <person name="Clum A."/>
            <person name="Steindorff A."/>
            <person name="Ohm R."/>
            <person name="Martin F."/>
            <person name="Silar P."/>
            <person name="Natvig D."/>
            <person name="Lalanne C."/>
            <person name="Gautier V."/>
            <person name="Ament-velasquez S.L."/>
            <person name="Kruys A."/>
            <person name="Hutchinson M.I."/>
            <person name="Powell A.J."/>
            <person name="Barry K."/>
            <person name="Miller A.N."/>
            <person name="Grigoriev I.V."/>
            <person name="Debuchy R."/>
            <person name="Gladieux P."/>
            <person name="Thoren M.H."/>
            <person name="Johannesson H."/>
        </authorList>
    </citation>
    <scope>NUCLEOTIDE SEQUENCE</scope>
    <source>
        <strain evidence="2">SMH3391-2</strain>
    </source>
</reference>
<dbReference type="InterPro" id="IPR010730">
    <property type="entry name" value="HET"/>
</dbReference>
<gene>
    <name evidence="2" type="ORF">B0T17DRAFT_519349</name>
</gene>
<name>A0AA39XM24_9PEZI</name>
<protein>
    <submittedName>
        <fullName evidence="2">Heterokaryon incompatibility protein-domain-containing protein</fullName>
    </submittedName>
</protein>
<accession>A0AA39XM24</accession>
<evidence type="ECO:0000313" key="2">
    <source>
        <dbReference type="EMBL" id="KAK0636543.1"/>
    </source>
</evidence>
<dbReference type="Pfam" id="PF06985">
    <property type="entry name" value="HET"/>
    <property type="match status" value="1"/>
</dbReference>
<dbReference type="InterPro" id="IPR052895">
    <property type="entry name" value="HetReg/Transcr_Mod"/>
</dbReference>
<dbReference type="EMBL" id="JAULSR010000001">
    <property type="protein sequence ID" value="KAK0636543.1"/>
    <property type="molecule type" value="Genomic_DNA"/>
</dbReference>
<organism evidence="2 3">
    <name type="scientific">Bombardia bombarda</name>
    <dbReference type="NCBI Taxonomy" id="252184"/>
    <lineage>
        <taxon>Eukaryota</taxon>
        <taxon>Fungi</taxon>
        <taxon>Dikarya</taxon>
        <taxon>Ascomycota</taxon>
        <taxon>Pezizomycotina</taxon>
        <taxon>Sordariomycetes</taxon>
        <taxon>Sordariomycetidae</taxon>
        <taxon>Sordariales</taxon>
        <taxon>Lasiosphaeriaceae</taxon>
        <taxon>Bombardia</taxon>
    </lineage>
</organism>